<dbReference type="PROSITE" id="PS51002">
    <property type="entry name" value="CYTB_NTER"/>
    <property type="match status" value="1"/>
</dbReference>
<dbReference type="InterPro" id="IPR005798">
    <property type="entry name" value="Cyt_b/b6_C"/>
</dbReference>
<dbReference type="InterPro" id="IPR036150">
    <property type="entry name" value="Cyt_b/b6_C_sf"/>
</dbReference>
<keyword evidence="9" id="KW-0999">Mitochondrion inner membrane</keyword>
<evidence type="ECO:0000313" key="21">
    <source>
        <dbReference type="EMBL" id="AOQ30885.1"/>
    </source>
</evidence>
<evidence type="ECO:0000256" key="3">
    <source>
        <dbReference type="ARBA" id="ARBA00013531"/>
    </source>
</evidence>
<dbReference type="InterPro" id="IPR027387">
    <property type="entry name" value="Cytb/b6-like_sf"/>
</dbReference>
<dbReference type="SUPFAM" id="SSF81648">
    <property type="entry name" value="a domain/subunit of cytochrome bc1 complex (Ubiquinol-cytochrome c reductase)"/>
    <property type="match status" value="1"/>
</dbReference>
<dbReference type="GO" id="GO:0005743">
    <property type="term" value="C:mitochondrial inner membrane"/>
    <property type="evidence" value="ECO:0007669"/>
    <property type="project" value="UniProtKB-SubCell"/>
</dbReference>
<evidence type="ECO:0000256" key="1">
    <source>
        <dbReference type="ARBA" id="ARBA00002566"/>
    </source>
</evidence>
<comment type="function">
    <text evidence="1 18">Component of the ubiquinol-cytochrome c reductase complex (complex III or cytochrome b-c1 complex) that is part of the mitochondrial respiratory chain. The b-c1 complex mediates electron transfer from ubiquinol to cytochrome c. Contributes to the generation of a proton gradient across the mitochondrial membrane that is then used for ATP synthesis.</text>
</comment>
<keyword evidence="10 18" id="KW-0249">Electron transport</keyword>
<feature type="transmembrane region" description="Helical" evidence="18">
    <location>
        <begin position="109"/>
        <end position="129"/>
    </location>
</feature>
<evidence type="ECO:0000256" key="13">
    <source>
        <dbReference type="ARBA" id="ARBA00023075"/>
    </source>
</evidence>
<dbReference type="InterPro" id="IPR005797">
    <property type="entry name" value="Cyt_b/b6_N"/>
</dbReference>
<dbReference type="Gene3D" id="1.20.810.10">
    <property type="entry name" value="Cytochrome Bc1 Complex, Chain C"/>
    <property type="match status" value="1"/>
</dbReference>
<feature type="binding site" description="axial binding residue" evidence="17">
    <location>
        <position position="178"/>
    </location>
    <ligand>
        <name>heme b</name>
        <dbReference type="ChEBI" id="CHEBI:60344"/>
        <label>b562</label>
    </ligand>
    <ligandPart>
        <name>Fe</name>
        <dbReference type="ChEBI" id="CHEBI:18248"/>
    </ligandPart>
</feature>
<dbReference type="InterPro" id="IPR048260">
    <property type="entry name" value="Cytochrome_b_C_euk/bac"/>
</dbReference>
<comment type="cofactor">
    <cofactor evidence="18">
        <name>heme b</name>
        <dbReference type="ChEBI" id="CHEBI:60344"/>
    </cofactor>
    <text evidence="18">Binds 2 heme groups non-covalently.</text>
</comment>
<feature type="binding site" description="axial binding residue" evidence="17">
    <location>
        <position position="92"/>
    </location>
    <ligand>
        <name>heme b</name>
        <dbReference type="ChEBI" id="CHEBI:60344"/>
        <label>b566</label>
    </ligand>
    <ligandPart>
        <name>Fe</name>
        <dbReference type="ChEBI" id="CHEBI:18248"/>
    </ligandPart>
</feature>
<dbReference type="CDD" id="cd00284">
    <property type="entry name" value="Cytochrome_b_N"/>
    <property type="match status" value="1"/>
</dbReference>
<dbReference type="AlphaFoldDB" id="A0A1C9M3J6"/>
<dbReference type="GO" id="GO:0008121">
    <property type="term" value="F:quinol-cytochrome-c reductase activity"/>
    <property type="evidence" value="ECO:0007669"/>
    <property type="project" value="InterPro"/>
</dbReference>
<keyword evidence="13" id="KW-0830">Ubiquinone</keyword>
<feature type="domain" description="Cytochrome b/b6 C-terminal region profile" evidence="20">
    <location>
        <begin position="206"/>
        <end position="376"/>
    </location>
</feature>
<dbReference type="GO" id="GO:0045275">
    <property type="term" value="C:respiratory chain complex III"/>
    <property type="evidence" value="ECO:0007669"/>
    <property type="project" value="InterPro"/>
</dbReference>
<dbReference type="Pfam" id="PF00032">
    <property type="entry name" value="Cytochrom_B_C"/>
    <property type="match status" value="1"/>
</dbReference>
<dbReference type="GO" id="GO:0016491">
    <property type="term" value="F:oxidoreductase activity"/>
    <property type="evidence" value="ECO:0007669"/>
    <property type="project" value="UniProtKB-UniRule"/>
</dbReference>
<sequence>MHKLRQTSPAEMMLGLPSPMSFSIWWNGGSILGLLLVLQILTGLFLSMHYTADMVNSFASVIHIVRDAPGGWLFRNLHANGASLFFVFLYMHIGRGLYYQSYINHPHTWMVGVTIFFVSMGTAFLGYVLPWGQMSFWGATVITNLVSAIPYWGPSMVEWVWGGFSVGQPTLNRFFSLHFILPFLIGGLSLLHLVFLHEKGSSNPLGDLNHLNKIPFHPYFSWKDIVGFLFVFFVLALLGFFFPTLLGDPENYNHASSMVTPVHIQPEWYFLFAYAILRSIPSKLGGVIALVMSIAILYLLPFSGVGKIIPSSFVPLYQVVFWCLVVTFIILTWLGACPIEEPYATLAVPISILYFLLYVVLISLPSIWGFILKGDYDDINSMDMKPFLL</sequence>
<dbReference type="GO" id="GO:0046872">
    <property type="term" value="F:metal ion binding"/>
    <property type="evidence" value="ECO:0007669"/>
    <property type="project" value="UniProtKB-UniRule"/>
</dbReference>
<accession>A0A1C9M3J6</accession>
<evidence type="ECO:0000256" key="8">
    <source>
        <dbReference type="ARBA" id="ARBA00022723"/>
    </source>
</evidence>
<evidence type="ECO:0000256" key="14">
    <source>
        <dbReference type="ARBA" id="ARBA00023128"/>
    </source>
</evidence>
<dbReference type="GO" id="GO:0006122">
    <property type="term" value="P:mitochondrial electron transport, ubiquinol to cytochrome c"/>
    <property type="evidence" value="ECO:0007669"/>
    <property type="project" value="TreeGrafter"/>
</dbReference>
<feature type="transmembrane region" description="Helical" evidence="18">
    <location>
        <begin position="346"/>
        <end position="371"/>
    </location>
</feature>
<evidence type="ECO:0000256" key="15">
    <source>
        <dbReference type="ARBA" id="ARBA00023136"/>
    </source>
</evidence>
<evidence type="ECO:0000256" key="9">
    <source>
        <dbReference type="ARBA" id="ARBA00022792"/>
    </source>
</evidence>
<feature type="transmembrane region" description="Helical" evidence="18">
    <location>
        <begin position="82"/>
        <end position="103"/>
    </location>
</feature>
<evidence type="ECO:0000259" key="20">
    <source>
        <dbReference type="PROSITE" id="PS51003"/>
    </source>
</evidence>
<evidence type="ECO:0000256" key="12">
    <source>
        <dbReference type="ARBA" id="ARBA00023004"/>
    </source>
</evidence>
<reference evidence="21" key="1">
    <citation type="submission" date="2015-12" db="EMBL/GenBank/DDBJ databases">
        <title>Complete mitochondrial genome of Pleurobranchaea novaezealandiae Cheseman.</title>
        <authorList>
            <person name="Yang T."/>
            <person name="Liu C."/>
            <person name="Shen H."/>
        </authorList>
    </citation>
    <scope>NUCLEOTIDE SEQUENCE</scope>
</reference>
<evidence type="ECO:0000256" key="16">
    <source>
        <dbReference type="PIRSR" id="PIRSR038885-1"/>
    </source>
</evidence>
<dbReference type="PANTHER" id="PTHR19271:SF16">
    <property type="entry name" value="CYTOCHROME B"/>
    <property type="match status" value="1"/>
</dbReference>
<evidence type="ECO:0000256" key="7">
    <source>
        <dbReference type="ARBA" id="ARBA00022692"/>
    </source>
</evidence>
<evidence type="ECO:0000259" key="19">
    <source>
        <dbReference type="PROSITE" id="PS51002"/>
    </source>
</evidence>
<feature type="transmembrane region" description="Helical" evidence="18">
    <location>
        <begin position="24"/>
        <end position="46"/>
    </location>
</feature>
<evidence type="ECO:0000256" key="11">
    <source>
        <dbReference type="ARBA" id="ARBA00022989"/>
    </source>
</evidence>
<feature type="domain" description="Cytochrome b/b6 N-terminal region profile" evidence="19">
    <location>
        <begin position="1"/>
        <end position="205"/>
    </location>
</feature>
<evidence type="ECO:0000256" key="18">
    <source>
        <dbReference type="RuleBase" id="RU362117"/>
    </source>
</evidence>
<name>A0A1C9M3J6_9GAST</name>
<feature type="binding site" description="axial binding residue" evidence="17">
    <location>
        <position position="192"/>
    </location>
    <ligand>
        <name>heme b</name>
        <dbReference type="ChEBI" id="CHEBI:60344"/>
        <label>b566</label>
    </ligand>
    <ligandPart>
        <name>Fe</name>
        <dbReference type="ChEBI" id="CHEBI:18248"/>
    </ligandPart>
</feature>
<feature type="transmembrane region" description="Helical" evidence="18">
    <location>
        <begin position="284"/>
        <end position="304"/>
    </location>
</feature>
<keyword evidence="7 18" id="KW-0812">Transmembrane</keyword>
<evidence type="ECO:0000256" key="17">
    <source>
        <dbReference type="PIRSR" id="PIRSR038885-2"/>
    </source>
</evidence>
<dbReference type="InterPro" id="IPR048259">
    <property type="entry name" value="Cytochrome_b_N_euk/bac"/>
</dbReference>
<dbReference type="PANTHER" id="PTHR19271">
    <property type="entry name" value="CYTOCHROME B"/>
    <property type="match status" value="1"/>
</dbReference>
<organism evidence="21">
    <name type="scientific">Pleurobranchaea novaezealandiae</name>
    <dbReference type="NCBI Taxonomy" id="1883448"/>
    <lineage>
        <taxon>Eukaryota</taxon>
        <taxon>Metazoa</taxon>
        <taxon>Spiralia</taxon>
        <taxon>Lophotrochozoa</taxon>
        <taxon>Mollusca</taxon>
        <taxon>Gastropoda</taxon>
        <taxon>Heterobranchia</taxon>
        <taxon>Euthyneura</taxon>
        <taxon>Nudipleura</taxon>
        <taxon>Pleurobranchida</taxon>
        <taxon>Pleurobranchoidea</taxon>
        <taxon>Pleurobranchidae</taxon>
        <taxon>Pleurobranchaea</taxon>
    </lineage>
</organism>
<dbReference type="SUPFAM" id="SSF81342">
    <property type="entry name" value="Transmembrane di-heme cytochromes"/>
    <property type="match status" value="1"/>
</dbReference>
<dbReference type="PIRSF" id="PIRSF038885">
    <property type="entry name" value="COB"/>
    <property type="match status" value="1"/>
</dbReference>
<dbReference type="EMBL" id="KU365727">
    <property type="protein sequence ID" value="AOQ30885.1"/>
    <property type="molecule type" value="Genomic_DNA"/>
</dbReference>
<keyword evidence="15 18" id="KW-0472">Membrane</keyword>
<comment type="subcellular location">
    <subcellularLocation>
        <location evidence="2">Mitochondrion inner membrane</location>
        <topology evidence="2">Multi-pass membrane protein</topology>
    </subcellularLocation>
</comment>
<keyword evidence="6 18" id="KW-0679">Respiratory chain</keyword>
<evidence type="ECO:0000256" key="4">
    <source>
        <dbReference type="ARBA" id="ARBA00022448"/>
    </source>
</evidence>
<keyword evidence="14 18" id="KW-0496">Mitochondrion</keyword>
<keyword evidence="8 17" id="KW-0479">Metal-binding</keyword>
<protein>
    <recommendedName>
        <fullName evidence="3 18">Cytochrome b</fullName>
    </recommendedName>
</protein>
<proteinExistence type="inferred from homology"/>
<keyword evidence="11 18" id="KW-1133">Transmembrane helix</keyword>
<feature type="transmembrane region" description="Helical" evidence="18">
    <location>
        <begin position="174"/>
        <end position="196"/>
    </location>
</feature>
<dbReference type="InterPro" id="IPR016174">
    <property type="entry name" value="Di-haem_cyt_TM"/>
</dbReference>
<feature type="transmembrane region" description="Helical" evidence="18">
    <location>
        <begin position="225"/>
        <end position="246"/>
    </location>
</feature>
<dbReference type="Pfam" id="PF00033">
    <property type="entry name" value="Cytochrome_B"/>
    <property type="match status" value="1"/>
</dbReference>
<dbReference type="PROSITE" id="PS51003">
    <property type="entry name" value="CYTB_CTER"/>
    <property type="match status" value="1"/>
</dbReference>
<feature type="binding site" description="axial binding residue" evidence="17">
    <location>
        <position position="78"/>
    </location>
    <ligand>
        <name>heme b</name>
        <dbReference type="ChEBI" id="CHEBI:60344"/>
        <label>b562</label>
    </ligand>
    <ligandPart>
        <name>Fe</name>
        <dbReference type="ChEBI" id="CHEBI:18248"/>
    </ligandPart>
</feature>
<feature type="transmembrane region" description="Helical" evidence="18">
    <location>
        <begin position="136"/>
        <end position="154"/>
    </location>
</feature>
<dbReference type="CDD" id="cd00290">
    <property type="entry name" value="cytochrome_b_C"/>
    <property type="match status" value="1"/>
</dbReference>
<feature type="binding site" evidence="16">
    <location>
        <position position="197"/>
    </location>
    <ligand>
        <name>a ubiquinone</name>
        <dbReference type="ChEBI" id="CHEBI:16389"/>
    </ligand>
</feature>
<dbReference type="InterPro" id="IPR030689">
    <property type="entry name" value="Cytochrome_b"/>
</dbReference>
<evidence type="ECO:0000256" key="2">
    <source>
        <dbReference type="ARBA" id="ARBA00004448"/>
    </source>
</evidence>
<evidence type="ECO:0000256" key="5">
    <source>
        <dbReference type="ARBA" id="ARBA00022617"/>
    </source>
</evidence>
<keyword evidence="4 18" id="KW-0813">Transport</keyword>
<evidence type="ECO:0000256" key="10">
    <source>
        <dbReference type="ARBA" id="ARBA00022982"/>
    </source>
</evidence>
<keyword evidence="12 17" id="KW-0408">Iron</keyword>
<comment type="cofactor">
    <cofactor evidence="17">
        <name>heme</name>
        <dbReference type="ChEBI" id="CHEBI:30413"/>
    </cofactor>
    <text evidence="17">Binds 2 heme groups non-covalently.</text>
</comment>
<evidence type="ECO:0000256" key="6">
    <source>
        <dbReference type="ARBA" id="ARBA00022660"/>
    </source>
</evidence>
<keyword evidence="5 17" id="KW-0349">Heme</keyword>
<geneLocation type="mitochondrion" evidence="21"/>
<feature type="transmembrane region" description="Helical" evidence="18">
    <location>
        <begin position="316"/>
        <end position="334"/>
    </location>
</feature>
<gene>
    <name evidence="21" type="primary">CYTB</name>
</gene>
<comment type="similarity">
    <text evidence="18">Belongs to the cytochrome b family.</text>
</comment>